<feature type="domain" description="Gnk2-homologous" evidence="7">
    <location>
        <begin position="143"/>
        <end position="242"/>
    </location>
</feature>
<evidence type="ECO:0000256" key="2">
    <source>
        <dbReference type="ARBA" id="ARBA00023157"/>
    </source>
</evidence>
<protein>
    <recommendedName>
        <fullName evidence="10">Cysteine-rich receptor-like protein kinase</fullName>
    </recommendedName>
</protein>
<dbReference type="InterPro" id="IPR038408">
    <property type="entry name" value="GNK2_sf"/>
</dbReference>
<evidence type="ECO:0000256" key="3">
    <source>
        <dbReference type="PROSITE-ProRule" id="PRU10141"/>
    </source>
</evidence>
<keyword evidence="4" id="KW-1133">Transmembrane helix</keyword>
<evidence type="ECO:0000313" key="8">
    <source>
        <dbReference type="EMBL" id="KAH9290254.1"/>
    </source>
</evidence>
<reference evidence="8 9" key="1">
    <citation type="journal article" date="2021" name="Nat. Plants">
        <title>The Taxus genome provides insights into paclitaxel biosynthesis.</title>
        <authorList>
            <person name="Xiong X."/>
            <person name="Gou J."/>
            <person name="Liao Q."/>
            <person name="Li Y."/>
            <person name="Zhou Q."/>
            <person name="Bi G."/>
            <person name="Li C."/>
            <person name="Du R."/>
            <person name="Wang X."/>
            <person name="Sun T."/>
            <person name="Guo L."/>
            <person name="Liang H."/>
            <person name="Lu P."/>
            <person name="Wu Y."/>
            <person name="Zhang Z."/>
            <person name="Ro D.K."/>
            <person name="Shang Y."/>
            <person name="Huang S."/>
            <person name="Yan J."/>
        </authorList>
    </citation>
    <scope>NUCLEOTIDE SEQUENCE [LARGE SCALE GENOMIC DNA]</scope>
    <source>
        <strain evidence="8">Ta-2019</strain>
    </source>
</reference>
<dbReference type="InterPro" id="IPR001245">
    <property type="entry name" value="Ser-Thr/Tyr_kinase_cat_dom"/>
</dbReference>
<dbReference type="SUPFAM" id="SSF56112">
    <property type="entry name" value="Protein kinase-like (PK-like)"/>
    <property type="match status" value="1"/>
</dbReference>
<dbReference type="Proteomes" id="UP000824469">
    <property type="component" value="Unassembled WGS sequence"/>
</dbReference>
<evidence type="ECO:0000313" key="9">
    <source>
        <dbReference type="Proteomes" id="UP000824469"/>
    </source>
</evidence>
<proteinExistence type="predicted"/>
<dbReference type="GO" id="GO:0004672">
    <property type="term" value="F:protein kinase activity"/>
    <property type="evidence" value="ECO:0007669"/>
    <property type="project" value="InterPro"/>
</dbReference>
<gene>
    <name evidence="8" type="ORF">KI387_034371</name>
</gene>
<dbReference type="Pfam" id="PF07714">
    <property type="entry name" value="PK_Tyr_Ser-Thr"/>
    <property type="match status" value="1"/>
</dbReference>
<dbReference type="FunFam" id="3.30.430.20:FF:000015">
    <property type="entry name" value="Cysteine-rich receptor-like protein kinase 3"/>
    <property type="match status" value="1"/>
</dbReference>
<dbReference type="Gene3D" id="3.30.430.20">
    <property type="entry name" value="Gnk2 domain, C-X8-C-X2-C motif"/>
    <property type="match status" value="2"/>
</dbReference>
<evidence type="ECO:0000259" key="7">
    <source>
        <dbReference type="PROSITE" id="PS51473"/>
    </source>
</evidence>
<dbReference type="AlphaFoldDB" id="A0AA38C504"/>
<dbReference type="InterPro" id="IPR002902">
    <property type="entry name" value="GNK2"/>
</dbReference>
<dbReference type="EMBL" id="JAHRHJ020003813">
    <property type="protein sequence ID" value="KAH9290254.1"/>
    <property type="molecule type" value="Genomic_DNA"/>
</dbReference>
<sequence>MGSSNKILLMVIMVIVSNRALAADDPQATLLGAGCSDEITYTYRNFTVFDENRATVFTNLASILSSNGSGFANSTSSKAGMTDPVFGLVQCRKYLTLNECLQCFDEAQIQIKDACPRSNGARIHFDGCFLRYENTSFFGQAVDDGFSDFCASTNDTNPTEFTQRAQTLLSELITNASASDGYAVGSVDSLYGLAQCWDSVENVTCQGCLKSAQDILLQECVPRQEGRGLEAGCFMRYATYSFFSDNITTPLPENNSKGKSKLLPILLGSIAGAALIAALCVVVICVNSRKRFKSYFQFQAHAEKEEDVAARETFEQVIFYYDVLKDATADFDVKNLLGKGGFGEVYKGILDDGRVIAVKKLTEKQTTKSMDEFLTEVKVISSVRITVILFVCLDVA</sequence>
<comment type="caution">
    <text evidence="8">The sequence shown here is derived from an EMBL/GenBank/DDBJ whole genome shotgun (WGS) entry which is preliminary data.</text>
</comment>
<dbReference type="PROSITE" id="PS00107">
    <property type="entry name" value="PROTEIN_KINASE_ATP"/>
    <property type="match status" value="1"/>
</dbReference>
<feature type="transmembrane region" description="Helical" evidence="4">
    <location>
        <begin position="262"/>
        <end position="286"/>
    </location>
</feature>
<keyword evidence="5" id="KW-0732">Signal</keyword>
<feature type="chain" id="PRO_5041296438" description="Cysteine-rich receptor-like protein kinase" evidence="5">
    <location>
        <begin position="23"/>
        <end position="396"/>
    </location>
</feature>
<dbReference type="Pfam" id="PF01657">
    <property type="entry name" value="Stress-antifung"/>
    <property type="match status" value="2"/>
</dbReference>
<dbReference type="PROSITE" id="PS51473">
    <property type="entry name" value="GNK2"/>
    <property type="match status" value="2"/>
</dbReference>
<dbReference type="GO" id="GO:0009506">
    <property type="term" value="C:plasmodesma"/>
    <property type="evidence" value="ECO:0007669"/>
    <property type="project" value="TreeGrafter"/>
</dbReference>
<comment type="function">
    <text evidence="1">Exerts antifungal activity through its carbohydrate-binding specificity.</text>
</comment>
<dbReference type="InterPro" id="IPR017441">
    <property type="entry name" value="Protein_kinase_ATP_BS"/>
</dbReference>
<dbReference type="PANTHER" id="PTHR32080:SF27">
    <property type="entry name" value="OS01G0548750 PROTEIN"/>
    <property type="match status" value="1"/>
</dbReference>
<keyword evidence="9" id="KW-1185">Reference proteome</keyword>
<feature type="binding site" evidence="3">
    <location>
        <position position="360"/>
    </location>
    <ligand>
        <name>ATP</name>
        <dbReference type="ChEBI" id="CHEBI:30616"/>
    </ligand>
</feature>
<dbReference type="GO" id="GO:0005524">
    <property type="term" value="F:ATP binding"/>
    <property type="evidence" value="ECO:0007669"/>
    <property type="project" value="UniProtKB-UniRule"/>
</dbReference>
<dbReference type="InterPro" id="IPR051378">
    <property type="entry name" value="Cell2Cell_Antifungal"/>
</dbReference>
<feature type="domain" description="Gnk2-homologous" evidence="7">
    <location>
        <begin position="29"/>
        <end position="137"/>
    </location>
</feature>
<keyword evidence="4" id="KW-0812">Transmembrane</keyword>
<evidence type="ECO:0000256" key="5">
    <source>
        <dbReference type="SAM" id="SignalP"/>
    </source>
</evidence>
<evidence type="ECO:0000256" key="1">
    <source>
        <dbReference type="ARBA" id="ARBA00002571"/>
    </source>
</evidence>
<accession>A0AA38C504</accession>
<evidence type="ECO:0000259" key="6">
    <source>
        <dbReference type="PROSITE" id="PS50011"/>
    </source>
</evidence>
<evidence type="ECO:0000256" key="4">
    <source>
        <dbReference type="SAM" id="Phobius"/>
    </source>
</evidence>
<keyword evidence="2" id="KW-1015">Disulfide bond</keyword>
<dbReference type="InterPro" id="IPR011009">
    <property type="entry name" value="Kinase-like_dom_sf"/>
</dbReference>
<feature type="signal peptide" evidence="5">
    <location>
        <begin position="1"/>
        <end position="22"/>
    </location>
</feature>
<dbReference type="CDD" id="cd23509">
    <property type="entry name" value="Gnk2-like"/>
    <property type="match status" value="2"/>
</dbReference>
<dbReference type="PANTHER" id="PTHR32080">
    <property type="entry name" value="ANTIFUNGAL PROTEIN GINKBILOBIN-2-LIKE"/>
    <property type="match status" value="1"/>
</dbReference>
<dbReference type="InterPro" id="IPR000719">
    <property type="entry name" value="Prot_kinase_dom"/>
</dbReference>
<feature type="domain" description="Protein kinase" evidence="6">
    <location>
        <begin position="331"/>
        <end position="396"/>
    </location>
</feature>
<name>A0AA38C504_TAXCH</name>
<evidence type="ECO:0008006" key="10">
    <source>
        <dbReference type="Google" id="ProtNLM"/>
    </source>
</evidence>
<keyword evidence="3" id="KW-0547">Nucleotide-binding</keyword>
<keyword evidence="4" id="KW-0472">Membrane</keyword>
<dbReference type="OMA" id="CAKNIND"/>
<organism evidence="8 9">
    <name type="scientific">Taxus chinensis</name>
    <name type="common">Chinese yew</name>
    <name type="synonym">Taxus wallichiana var. chinensis</name>
    <dbReference type="NCBI Taxonomy" id="29808"/>
    <lineage>
        <taxon>Eukaryota</taxon>
        <taxon>Viridiplantae</taxon>
        <taxon>Streptophyta</taxon>
        <taxon>Embryophyta</taxon>
        <taxon>Tracheophyta</taxon>
        <taxon>Spermatophyta</taxon>
        <taxon>Pinopsida</taxon>
        <taxon>Pinidae</taxon>
        <taxon>Conifers II</taxon>
        <taxon>Cupressales</taxon>
        <taxon>Taxaceae</taxon>
        <taxon>Taxus</taxon>
    </lineage>
</organism>
<dbReference type="Gene3D" id="3.30.200.20">
    <property type="entry name" value="Phosphorylase Kinase, domain 1"/>
    <property type="match status" value="1"/>
</dbReference>
<dbReference type="PROSITE" id="PS50011">
    <property type="entry name" value="PROTEIN_KINASE_DOM"/>
    <property type="match status" value="1"/>
</dbReference>
<keyword evidence="3" id="KW-0067">ATP-binding</keyword>